<reference evidence="1 2" key="1">
    <citation type="submission" date="2014-11" db="EMBL/GenBank/DDBJ databases">
        <title>Genetic blueprint of the zoonotic pathogen Toxocara canis.</title>
        <authorList>
            <person name="Zhu X.-Q."/>
            <person name="Korhonen P.K."/>
            <person name="Cai H."/>
            <person name="Young N.D."/>
            <person name="Nejsum P."/>
            <person name="von Samson-Himmelstjerna G."/>
            <person name="Boag P.R."/>
            <person name="Tan P."/>
            <person name="Li Q."/>
            <person name="Min J."/>
            <person name="Yang Y."/>
            <person name="Wang X."/>
            <person name="Fang X."/>
            <person name="Hall R.S."/>
            <person name="Hofmann A."/>
            <person name="Sternberg P.W."/>
            <person name="Jex A.R."/>
            <person name="Gasser R.B."/>
        </authorList>
    </citation>
    <scope>NUCLEOTIDE SEQUENCE [LARGE SCALE GENOMIC DNA]</scope>
    <source>
        <strain evidence="1">PN_DK_2014</strain>
    </source>
</reference>
<evidence type="ECO:0000313" key="2">
    <source>
        <dbReference type="Proteomes" id="UP000031036"/>
    </source>
</evidence>
<proteinExistence type="predicted"/>
<sequence length="178" mass="19789">MGGVCKSCTDAKHKEGGEECAFTRVAAKLLHRWKPGKPRRMPSSSSRNERPRWWDLKPSADPEHSIFESTTPYCFVAVVSCCGRCGRRIGQCSTCSILPMSAVRILHSMFCGLHTNVFVIVVFEPQGLASFRLQLYLIVALSTAKECLQTWIPGELYTFLTVIVCPVIPSAFVMESIS</sequence>
<name>A0A0B2V225_TOXCA</name>
<dbReference type="AlphaFoldDB" id="A0A0B2V225"/>
<evidence type="ECO:0000313" key="1">
    <source>
        <dbReference type="EMBL" id="KHN77486.1"/>
    </source>
</evidence>
<organism evidence="1 2">
    <name type="scientific">Toxocara canis</name>
    <name type="common">Canine roundworm</name>
    <dbReference type="NCBI Taxonomy" id="6265"/>
    <lineage>
        <taxon>Eukaryota</taxon>
        <taxon>Metazoa</taxon>
        <taxon>Ecdysozoa</taxon>
        <taxon>Nematoda</taxon>
        <taxon>Chromadorea</taxon>
        <taxon>Rhabditida</taxon>
        <taxon>Spirurina</taxon>
        <taxon>Ascaridomorpha</taxon>
        <taxon>Ascaridoidea</taxon>
        <taxon>Toxocaridae</taxon>
        <taxon>Toxocara</taxon>
    </lineage>
</organism>
<protein>
    <submittedName>
        <fullName evidence="1">Uncharacterized protein</fullName>
    </submittedName>
</protein>
<keyword evidence="2" id="KW-1185">Reference proteome</keyword>
<dbReference type="EMBL" id="JPKZ01002274">
    <property type="protein sequence ID" value="KHN77486.1"/>
    <property type="molecule type" value="Genomic_DNA"/>
</dbReference>
<comment type="caution">
    <text evidence="1">The sequence shown here is derived from an EMBL/GenBank/DDBJ whole genome shotgun (WGS) entry which is preliminary data.</text>
</comment>
<gene>
    <name evidence="1" type="ORF">Tcan_07978</name>
</gene>
<dbReference type="Proteomes" id="UP000031036">
    <property type="component" value="Unassembled WGS sequence"/>
</dbReference>
<accession>A0A0B2V225</accession>